<evidence type="ECO:0000256" key="5">
    <source>
        <dbReference type="ARBA" id="ARBA00022679"/>
    </source>
</evidence>
<keyword evidence="12" id="KW-0496">Mitochondrion</keyword>
<keyword evidence="10" id="KW-0460">Magnesium</keyword>
<organism evidence="16 17">
    <name type="scientific">Adineta steineri</name>
    <dbReference type="NCBI Taxonomy" id="433720"/>
    <lineage>
        <taxon>Eukaryota</taxon>
        <taxon>Metazoa</taxon>
        <taxon>Spiralia</taxon>
        <taxon>Gnathifera</taxon>
        <taxon>Rotifera</taxon>
        <taxon>Eurotatoria</taxon>
        <taxon>Bdelloidea</taxon>
        <taxon>Adinetida</taxon>
        <taxon>Adinetidae</taxon>
        <taxon>Adineta</taxon>
    </lineage>
</organism>
<feature type="domain" description="Protein kinase" evidence="15">
    <location>
        <begin position="1"/>
        <end position="84"/>
    </location>
</feature>
<evidence type="ECO:0000256" key="9">
    <source>
        <dbReference type="ARBA" id="ARBA00022840"/>
    </source>
</evidence>
<keyword evidence="7" id="KW-0547">Nucleotide-binding</keyword>
<name>A0A815X0V2_9BILA</name>
<comment type="subcellular location">
    <subcellularLocation>
        <location evidence="2">Mitochondrion</location>
    </subcellularLocation>
</comment>
<evidence type="ECO:0000256" key="4">
    <source>
        <dbReference type="ARBA" id="ARBA00022527"/>
    </source>
</evidence>
<dbReference type="Proteomes" id="UP000663845">
    <property type="component" value="Unassembled WGS sequence"/>
</dbReference>
<dbReference type="Gene3D" id="1.10.510.10">
    <property type="entry name" value="Transferase(Phosphotransferase) domain 1"/>
    <property type="match status" value="1"/>
</dbReference>
<evidence type="ECO:0000256" key="8">
    <source>
        <dbReference type="ARBA" id="ARBA00022777"/>
    </source>
</evidence>
<gene>
    <name evidence="16" type="ORF">JYZ213_LOCUS46178</name>
</gene>
<evidence type="ECO:0000259" key="15">
    <source>
        <dbReference type="PROSITE" id="PS50011"/>
    </source>
</evidence>
<evidence type="ECO:0000256" key="12">
    <source>
        <dbReference type="ARBA" id="ARBA00023128"/>
    </source>
</evidence>
<dbReference type="EC" id="2.7.11.1" evidence="3"/>
<dbReference type="PROSITE" id="PS50011">
    <property type="entry name" value="PROTEIN_KINASE_DOM"/>
    <property type="match status" value="1"/>
</dbReference>
<comment type="catalytic activity">
    <reaction evidence="13">
        <text>L-threonyl-[protein] + ATP = O-phospho-L-threonyl-[protein] + ADP + H(+)</text>
        <dbReference type="Rhea" id="RHEA:46608"/>
        <dbReference type="Rhea" id="RHEA-COMP:11060"/>
        <dbReference type="Rhea" id="RHEA-COMP:11605"/>
        <dbReference type="ChEBI" id="CHEBI:15378"/>
        <dbReference type="ChEBI" id="CHEBI:30013"/>
        <dbReference type="ChEBI" id="CHEBI:30616"/>
        <dbReference type="ChEBI" id="CHEBI:61977"/>
        <dbReference type="ChEBI" id="CHEBI:456216"/>
        <dbReference type="EC" id="2.7.11.1"/>
    </reaction>
</comment>
<keyword evidence="11" id="KW-0809">Transit peptide</keyword>
<dbReference type="EMBL" id="CAJNOG010005205">
    <property type="protein sequence ID" value="CAF1548965.1"/>
    <property type="molecule type" value="Genomic_DNA"/>
</dbReference>
<evidence type="ECO:0000256" key="11">
    <source>
        <dbReference type="ARBA" id="ARBA00022946"/>
    </source>
</evidence>
<evidence type="ECO:0000256" key="3">
    <source>
        <dbReference type="ARBA" id="ARBA00012513"/>
    </source>
</evidence>
<comment type="caution">
    <text evidence="16">The sequence shown here is derived from an EMBL/GenBank/DDBJ whole genome shotgun (WGS) entry which is preliminary data.</text>
</comment>
<dbReference type="GO" id="GO:0005739">
    <property type="term" value="C:mitochondrion"/>
    <property type="evidence" value="ECO:0007669"/>
    <property type="project" value="UniProtKB-SubCell"/>
</dbReference>
<keyword evidence="9" id="KW-0067">ATP-binding</keyword>
<reference evidence="16" key="1">
    <citation type="submission" date="2021-02" db="EMBL/GenBank/DDBJ databases">
        <authorList>
            <person name="Nowell W R."/>
        </authorList>
    </citation>
    <scope>NUCLEOTIDE SEQUENCE</scope>
</reference>
<comment type="catalytic activity">
    <reaction evidence="14">
        <text>L-seryl-[protein] + ATP = O-phospho-L-seryl-[protein] + ADP + H(+)</text>
        <dbReference type="Rhea" id="RHEA:17989"/>
        <dbReference type="Rhea" id="RHEA-COMP:9863"/>
        <dbReference type="Rhea" id="RHEA-COMP:11604"/>
        <dbReference type="ChEBI" id="CHEBI:15378"/>
        <dbReference type="ChEBI" id="CHEBI:29999"/>
        <dbReference type="ChEBI" id="CHEBI:30616"/>
        <dbReference type="ChEBI" id="CHEBI:83421"/>
        <dbReference type="ChEBI" id="CHEBI:456216"/>
        <dbReference type="EC" id="2.7.11.1"/>
    </reaction>
</comment>
<keyword evidence="4" id="KW-0723">Serine/threonine-protein kinase</keyword>
<dbReference type="AlphaFoldDB" id="A0A815X0V2"/>
<evidence type="ECO:0000256" key="10">
    <source>
        <dbReference type="ARBA" id="ARBA00022842"/>
    </source>
</evidence>
<protein>
    <recommendedName>
        <fullName evidence="3">non-specific serine/threonine protein kinase</fullName>
        <ecNumber evidence="3">2.7.11.1</ecNumber>
    </recommendedName>
</protein>
<accession>A0A815X0V2</accession>
<dbReference type="GO" id="GO:0005524">
    <property type="term" value="F:ATP binding"/>
    <property type="evidence" value="ECO:0007669"/>
    <property type="project" value="UniProtKB-KW"/>
</dbReference>
<evidence type="ECO:0000256" key="13">
    <source>
        <dbReference type="ARBA" id="ARBA00047899"/>
    </source>
</evidence>
<keyword evidence="8" id="KW-0418">Kinase</keyword>
<evidence type="ECO:0000313" key="17">
    <source>
        <dbReference type="Proteomes" id="UP000663845"/>
    </source>
</evidence>
<evidence type="ECO:0000256" key="7">
    <source>
        <dbReference type="ARBA" id="ARBA00022741"/>
    </source>
</evidence>
<evidence type="ECO:0000313" key="16">
    <source>
        <dbReference type="EMBL" id="CAF1548965.1"/>
    </source>
</evidence>
<dbReference type="InterPro" id="IPR011009">
    <property type="entry name" value="Kinase-like_dom_sf"/>
</dbReference>
<dbReference type="GO" id="GO:0000422">
    <property type="term" value="P:autophagy of mitochondrion"/>
    <property type="evidence" value="ECO:0007669"/>
    <property type="project" value="TreeGrafter"/>
</dbReference>
<dbReference type="PANTHER" id="PTHR22972:SF7">
    <property type="entry name" value="SERINE_THREONINE-PROTEIN KINASE PINK1, MITOCHONDRIAL"/>
    <property type="match status" value="1"/>
</dbReference>
<dbReference type="GO" id="GO:0042981">
    <property type="term" value="P:regulation of apoptotic process"/>
    <property type="evidence" value="ECO:0007669"/>
    <property type="project" value="TreeGrafter"/>
</dbReference>
<sequence>PGPKSYLDFNKSDLWASGTLCYEFFSQSNPFFHGSLRQDNYDDKNLPSLSSPPIIERLVHLILQKNPEKRPSISLVTDCIHLYLWFESLKSKTELYHAYIWTALETLFTKHTLTRVELNLKKLFFQRQNSQTLYRAQTFLNQL</sequence>
<dbReference type="GO" id="GO:0004674">
    <property type="term" value="F:protein serine/threonine kinase activity"/>
    <property type="evidence" value="ECO:0007669"/>
    <property type="project" value="UniProtKB-KW"/>
</dbReference>
<evidence type="ECO:0000256" key="1">
    <source>
        <dbReference type="ARBA" id="ARBA00001946"/>
    </source>
</evidence>
<evidence type="ECO:0000256" key="14">
    <source>
        <dbReference type="ARBA" id="ARBA00048679"/>
    </source>
</evidence>
<dbReference type="InterPro" id="IPR051511">
    <property type="entry name" value="MitoQC_Scaffold_Kinases"/>
</dbReference>
<dbReference type="PANTHER" id="PTHR22972">
    <property type="entry name" value="SERINE/THREONINE PROTEIN KINASE"/>
    <property type="match status" value="1"/>
</dbReference>
<keyword evidence="5" id="KW-0808">Transferase</keyword>
<keyword evidence="6" id="KW-0479">Metal-binding</keyword>
<feature type="non-terminal residue" evidence="16">
    <location>
        <position position="1"/>
    </location>
</feature>
<dbReference type="GO" id="GO:0090141">
    <property type="term" value="P:positive regulation of mitochondrial fission"/>
    <property type="evidence" value="ECO:0007669"/>
    <property type="project" value="TreeGrafter"/>
</dbReference>
<evidence type="ECO:0000256" key="6">
    <source>
        <dbReference type="ARBA" id="ARBA00022723"/>
    </source>
</evidence>
<dbReference type="SUPFAM" id="SSF56112">
    <property type="entry name" value="Protein kinase-like (PK-like)"/>
    <property type="match status" value="1"/>
</dbReference>
<comment type="cofactor">
    <cofactor evidence="1">
        <name>Mg(2+)</name>
        <dbReference type="ChEBI" id="CHEBI:18420"/>
    </cofactor>
</comment>
<evidence type="ECO:0000256" key="2">
    <source>
        <dbReference type="ARBA" id="ARBA00004173"/>
    </source>
</evidence>
<dbReference type="InterPro" id="IPR000719">
    <property type="entry name" value="Prot_kinase_dom"/>
</dbReference>
<dbReference type="GO" id="GO:0046872">
    <property type="term" value="F:metal ion binding"/>
    <property type="evidence" value="ECO:0007669"/>
    <property type="project" value="UniProtKB-KW"/>
</dbReference>
<proteinExistence type="predicted"/>